<dbReference type="InterPro" id="IPR052743">
    <property type="entry name" value="Glutaminase_GtaA"/>
</dbReference>
<comment type="caution">
    <text evidence="4">The sequence shown here is derived from an EMBL/GenBank/DDBJ whole genome shotgun (WGS) entry which is preliminary data.</text>
</comment>
<evidence type="ECO:0000313" key="4">
    <source>
        <dbReference type="EMBL" id="CAF9908323.1"/>
    </source>
</evidence>
<reference evidence="4" key="1">
    <citation type="submission" date="2021-03" db="EMBL/GenBank/DDBJ databases">
        <authorList>
            <person name="Tagirdzhanova G."/>
        </authorList>
    </citation>
    <scope>NUCLEOTIDE SEQUENCE</scope>
</reference>
<feature type="chain" id="PRO_5034363491" description="Glutaminase" evidence="1">
    <location>
        <begin position="17"/>
        <end position="817"/>
    </location>
</feature>
<keyword evidence="5" id="KW-1185">Reference proteome</keyword>
<name>A0A8H3EPV3_9LECA</name>
<feature type="domain" description="Glutaminase A central" evidence="2">
    <location>
        <begin position="345"/>
        <end position="466"/>
    </location>
</feature>
<sequence length="817" mass="91880">MKLLAWGSAFAALANASTLKPPILPLIVRNPYLSTWLQDARAEPWSRWPMFYTGEQMGFSVMSKVVGSDDVYPLLGRPHDSLGDSYNITFPKYLGATFDASTTNLSYVIPTTGDDQGVAVVLSFLSPITPTSTFRQAIPASYLAIYVQGSTDIDIYIDINGQWVSGDRGSRIKWDHYTKSSTSESPDDQVKVHRFQRETEAHFTEIGDRSEWGHFYFVAPADVYHDIGLSADVRHHFARHSKLRNSVDQKFRGIMEEEPIFSYSKTFSVSSSGSESATFTFAYIQDPAIQFASARGMTLMRPLWQSYFSNVDDLLHFHYYDFENAKKLAGNYSATLAKDAYASGSDDYKDIVELSARQVLGATQFAGTPDNPLLFLKEISSDGNTQTIDVIFPAFPFFLYTNPRWLAYLLEPLIEHMLSGQYPNDYAMHDLGTHFPNATGHPDGRDEYMPVEECGNILIMGLAMVNSLVYDTGSAAAAPLFDDSEYTENPQQSVFALEKTLEFEGIKYLDQPWGGSKKGLQQAQAWVKRSYKLWKQWTSYLVKYSLRPANQLSTDDFAGWLALQTNLALKGIIGIKAMAGISKTINQDSDADYYEKTAREYVAKWEEYGMSRDGTHAKLSYDWYGSWTTLYNLYADALLCFHIRSTDSPAPSLPLDNDQHPLLPLDNDQNPLLPKPNGFVPQHIYKVQSDWYQAVRQKFGLPLDSRHLYTKSDWQIFAASVSSTTVRSEILQSIAYWVNETVTNRPLTDLYNTEGDGGFPGPDFFARPVVGGHFAPLTLERSCGGKAMDGLKFLDEKSEKEHLDKVAEAAKAFKFVF</sequence>
<dbReference type="AlphaFoldDB" id="A0A8H3EPV3"/>
<dbReference type="Pfam" id="PF16335">
    <property type="entry name" value="GtaA_6_Hairpin"/>
    <property type="match status" value="3"/>
</dbReference>
<feature type="domain" description="Glutaminase A N-terminal" evidence="3">
    <location>
        <begin position="116"/>
        <end position="331"/>
    </location>
</feature>
<dbReference type="InterPro" id="IPR033433">
    <property type="entry name" value="GtaA_N"/>
</dbReference>
<feature type="signal peptide" evidence="1">
    <location>
        <begin position="1"/>
        <end position="16"/>
    </location>
</feature>
<feature type="domain" description="Glutaminase A central" evidence="2">
    <location>
        <begin position="679"/>
        <end position="776"/>
    </location>
</feature>
<dbReference type="PANTHER" id="PTHR31987">
    <property type="entry name" value="GLUTAMINASE A-RELATED"/>
    <property type="match status" value="1"/>
</dbReference>
<keyword evidence="1" id="KW-0732">Signal</keyword>
<dbReference type="OrthoDB" id="431715at2759"/>
<evidence type="ECO:0000313" key="5">
    <source>
        <dbReference type="Proteomes" id="UP000664169"/>
    </source>
</evidence>
<dbReference type="PANTHER" id="PTHR31987:SF12">
    <property type="entry name" value="PUTATIVE (AFU_ORTHOLOGUE AFUA_3G10910)-RELATED"/>
    <property type="match status" value="1"/>
</dbReference>
<gene>
    <name evidence="4" type="ORF">GOMPHAMPRED_006129</name>
</gene>
<dbReference type="EMBL" id="CAJPDQ010000004">
    <property type="protein sequence ID" value="CAF9908323.1"/>
    <property type="molecule type" value="Genomic_DNA"/>
</dbReference>
<evidence type="ECO:0000256" key="1">
    <source>
        <dbReference type="SAM" id="SignalP"/>
    </source>
</evidence>
<evidence type="ECO:0000259" key="2">
    <source>
        <dbReference type="Pfam" id="PF16335"/>
    </source>
</evidence>
<organism evidence="4 5">
    <name type="scientific">Gomphillus americanus</name>
    <dbReference type="NCBI Taxonomy" id="1940652"/>
    <lineage>
        <taxon>Eukaryota</taxon>
        <taxon>Fungi</taxon>
        <taxon>Dikarya</taxon>
        <taxon>Ascomycota</taxon>
        <taxon>Pezizomycotina</taxon>
        <taxon>Lecanoromycetes</taxon>
        <taxon>OSLEUM clade</taxon>
        <taxon>Ostropomycetidae</taxon>
        <taxon>Ostropales</taxon>
        <taxon>Graphidaceae</taxon>
        <taxon>Gomphilloideae</taxon>
        <taxon>Gomphillus</taxon>
    </lineage>
</organism>
<proteinExistence type="predicted"/>
<evidence type="ECO:0008006" key="6">
    <source>
        <dbReference type="Google" id="ProtNLM"/>
    </source>
</evidence>
<dbReference type="Proteomes" id="UP000664169">
    <property type="component" value="Unassembled WGS sequence"/>
</dbReference>
<feature type="domain" description="Glutaminase A central" evidence="2">
    <location>
        <begin position="522"/>
        <end position="642"/>
    </location>
</feature>
<accession>A0A8H3EPV3</accession>
<dbReference type="InterPro" id="IPR032514">
    <property type="entry name" value="GtaA_central"/>
</dbReference>
<evidence type="ECO:0000259" key="3">
    <source>
        <dbReference type="Pfam" id="PF17168"/>
    </source>
</evidence>
<protein>
    <recommendedName>
        <fullName evidence="6">Glutaminase</fullName>
    </recommendedName>
</protein>
<dbReference type="Pfam" id="PF17168">
    <property type="entry name" value="DUF5127"/>
    <property type="match status" value="1"/>
</dbReference>